<dbReference type="PANTHER" id="PTHR12644">
    <property type="entry name" value="ARP2/3 COMPLEX 16 KD SUBUNIT P16-ARC"/>
    <property type="match status" value="1"/>
</dbReference>
<keyword evidence="3" id="KW-0963">Cytoplasm</keyword>
<gene>
    <name evidence="7" type="ORF">LSH36_49g06064</name>
</gene>
<evidence type="ECO:0000256" key="6">
    <source>
        <dbReference type="RuleBase" id="RU004301"/>
    </source>
</evidence>
<dbReference type="FunFam" id="1.25.40.190:FF:000003">
    <property type="entry name" value="Actin-related protein 2/3 complex subunit 5"/>
    <property type="match status" value="1"/>
</dbReference>
<dbReference type="InterPro" id="IPR036743">
    <property type="entry name" value="ARPC5_sf"/>
</dbReference>
<dbReference type="GO" id="GO:0034314">
    <property type="term" value="P:Arp2/3 complex-mediated actin nucleation"/>
    <property type="evidence" value="ECO:0007669"/>
    <property type="project" value="InterPro"/>
</dbReference>
<dbReference type="EMBL" id="JAODUP010000049">
    <property type="protein sequence ID" value="KAK2165512.1"/>
    <property type="molecule type" value="Genomic_DNA"/>
</dbReference>
<comment type="function">
    <text evidence="5">Functions as a component of the Arp2/3 complex which is involved in regulation of actin polymerization and together with an activating nucleation-promoting factor (NPF) mediates the formation of branched actin networks.</text>
</comment>
<evidence type="ECO:0000313" key="7">
    <source>
        <dbReference type="EMBL" id="KAK2165512.1"/>
    </source>
</evidence>
<accession>A0AAD9K690</accession>
<sequence length="149" mass="16950">MSKNTRDAKFRAIDVDKYDENNYIDEETEDVQSGPNESEVIKHLNAARNEEALKLVLTNPPLATKNQAIKDKCFQLVMRVLTSFRTSDMDSAIKTLDQQKIDTLMKYIYRGFETPSEKTCSLLLAWHERAVAAGGLGSIMRVLTDRKHV</sequence>
<evidence type="ECO:0000256" key="5">
    <source>
        <dbReference type="ARBA" id="ARBA00060329"/>
    </source>
</evidence>
<keyword evidence="8" id="KW-1185">Reference proteome</keyword>
<evidence type="ECO:0000256" key="4">
    <source>
        <dbReference type="ARBA" id="ARBA00023212"/>
    </source>
</evidence>
<comment type="similarity">
    <text evidence="2 6">Belongs to the ARPC5 family.</text>
</comment>
<dbReference type="Proteomes" id="UP001208570">
    <property type="component" value="Unassembled WGS sequence"/>
</dbReference>
<dbReference type="SUPFAM" id="SSF69103">
    <property type="entry name" value="Arp2/3 complex 16 kDa subunit ARPC5"/>
    <property type="match status" value="1"/>
</dbReference>
<evidence type="ECO:0000256" key="1">
    <source>
        <dbReference type="ARBA" id="ARBA00004245"/>
    </source>
</evidence>
<comment type="caution">
    <text evidence="7">The sequence shown here is derived from an EMBL/GenBank/DDBJ whole genome shotgun (WGS) entry which is preliminary data.</text>
</comment>
<name>A0AAD9K690_9ANNE</name>
<dbReference type="InterPro" id="IPR006789">
    <property type="entry name" value="ARPC5"/>
</dbReference>
<dbReference type="Gene3D" id="1.25.40.190">
    <property type="entry name" value="Actin-related protein 2/3 complex subunit 5"/>
    <property type="match status" value="1"/>
</dbReference>
<comment type="subcellular location">
    <subcellularLocation>
        <location evidence="1">Cytoplasm</location>
        <location evidence="1">Cytoskeleton</location>
    </subcellularLocation>
</comment>
<reference evidence="7" key="1">
    <citation type="journal article" date="2023" name="Mol. Biol. Evol.">
        <title>Third-Generation Sequencing Reveals the Adaptive Role of the Epigenome in Three Deep-Sea Polychaetes.</title>
        <authorList>
            <person name="Perez M."/>
            <person name="Aroh O."/>
            <person name="Sun Y."/>
            <person name="Lan Y."/>
            <person name="Juniper S.K."/>
            <person name="Young C.R."/>
            <person name="Angers B."/>
            <person name="Qian P.Y."/>
        </authorList>
    </citation>
    <scope>NUCLEOTIDE SEQUENCE</scope>
    <source>
        <strain evidence="7">P08H-3</strain>
    </source>
</reference>
<dbReference type="PIRSF" id="PIRSF039096">
    <property type="entry name" value="p16-ARC"/>
    <property type="match status" value="1"/>
</dbReference>
<proteinExistence type="inferred from homology"/>
<comment type="function">
    <text evidence="6">Functions as component of the Arp2/3 complex which is involved in regulation of actin polymerization and together with an activating nucleation-promoting factor (NPF) mediates the formation of branched actin networks. Arp2/3 complex plays a critical role in the control of cell morphogenesis via the modulation of cell polarity development.</text>
</comment>
<evidence type="ECO:0000256" key="3">
    <source>
        <dbReference type="ARBA" id="ARBA00022490"/>
    </source>
</evidence>
<dbReference type="GO" id="GO:0030833">
    <property type="term" value="P:regulation of actin filament polymerization"/>
    <property type="evidence" value="ECO:0007669"/>
    <property type="project" value="InterPro"/>
</dbReference>
<dbReference type="AlphaFoldDB" id="A0AAD9K690"/>
<evidence type="ECO:0000313" key="8">
    <source>
        <dbReference type="Proteomes" id="UP001208570"/>
    </source>
</evidence>
<protein>
    <recommendedName>
        <fullName evidence="6">Actin-related protein 2/3 complex subunit 5</fullName>
    </recommendedName>
</protein>
<organism evidence="7 8">
    <name type="scientific">Paralvinella palmiformis</name>
    <dbReference type="NCBI Taxonomy" id="53620"/>
    <lineage>
        <taxon>Eukaryota</taxon>
        <taxon>Metazoa</taxon>
        <taxon>Spiralia</taxon>
        <taxon>Lophotrochozoa</taxon>
        <taxon>Annelida</taxon>
        <taxon>Polychaeta</taxon>
        <taxon>Sedentaria</taxon>
        <taxon>Canalipalpata</taxon>
        <taxon>Terebellida</taxon>
        <taxon>Terebelliformia</taxon>
        <taxon>Alvinellidae</taxon>
        <taxon>Paralvinella</taxon>
    </lineage>
</organism>
<dbReference type="Pfam" id="PF04699">
    <property type="entry name" value="P16-Arc"/>
    <property type="match status" value="1"/>
</dbReference>
<evidence type="ECO:0000256" key="2">
    <source>
        <dbReference type="ARBA" id="ARBA00006084"/>
    </source>
</evidence>
<dbReference type="GO" id="GO:0005885">
    <property type="term" value="C:Arp2/3 protein complex"/>
    <property type="evidence" value="ECO:0007669"/>
    <property type="project" value="InterPro"/>
</dbReference>
<keyword evidence="4 6" id="KW-0206">Cytoskeleton</keyword>